<keyword evidence="3" id="KW-1185">Reference proteome</keyword>
<keyword evidence="2" id="KW-0378">Hydrolase</keyword>
<protein>
    <submittedName>
        <fullName evidence="2">Subtilisin-like serine protease</fullName>
    </submittedName>
</protein>
<dbReference type="GO" id="GO:0006508">
    <property type="term" value="P:proteolysis"/>
    <property type="evidence" value="ECO:0007669"/>
    <property type="project" value="UniProtKB-KW"/>
</dbReference>
<evidence type="ECO:0000313" key="2">
    <source>
        <dbReference type="EMBL" id="KAF4439924.1"/>
    </source>
</evidence>
<dbReference type="OrthoDB" id="5086500at2759"/>
<organism evidence="2 3">
    <name type="scientific">Fusarium austroafricanum</name>
    <dbReference type="NCBI Taxonomy" id="2364996"/>
    <lineage>
        <taxon>Eukaryota</taxon>
        <taxon>Fungi</taxon>
        <taxon>Dikarya</taxon>
        <taxon>Ascomycota</taxon>
        <taxon>Pezizomycotina</taxon>
        <taxon>Sordariomycetes</taxon>
        <taxon>Hypocreomycetidae</taxon>
        <taxon>Hypocreales</taxon>
        <taxon>Nectriaceae</taxon>
        <taxon>Fusarium</taxon>
        <taxon>Fusarium concolor species complex</taxon>
    </lineage>
</organism>
<feature type="transmembrane region" description="Helical" evidence="1">
    <location>
        <begin position="266"/>
        <end position="292"/>
    </location>
</feature>
<dbReference type="EMBL" id="JAADJG010000670">
    <property type="protein sequence ID" value="KAF4439924.1"/>
    <property type="molecule type" value="Genomic_DNA"/>
</dbReference>
<dbReference type="InterPro" id="IPR046536">
    <property type="entry name" value="DUF6601"/>
</dbReference>
<dbReference type="Proteomes" id="UP000605986">
    <property type="component" value="Unassembled WGS sequence"/>
</dbReference>
<dbReference type="AlphaFoldDB" id="A0A8H4JYI5"/>
<dbReference type="PANTHER" id="PTHR34414:SF1">
    <property type="entry name" value="SUBTILISIN-LIKE SERINE PROTEASE"/>
    <property type="match status" value="1"/>
</dbReference>
<keyword evidence="1" id="KW-1133">Transmembrane helix</keyword>
<evidence type="ECO:0000313" key="3">
    <source>
        <dbReference type="Proteomes" id="UP000605986"/>
    </source>
</evidence>
<evidence type="ECO:0000256" key="1">
    <source>
        <dbReference type="SAM" id="Phobius"/>
    </source>
</evidence>
<name>A0A8H4JYI5_9HYPO</name>
<keyword evidence="2" id="KW-0645">Protease</keyword>
<sequence length="316" mass="36936">MDQTLKPPFSLDHQLLTLPESLDHLLGFPYVPLRDENHVRQFIEKELCSDMLDAMADKLWWMSKQDSCNISPLHRQRVKGRQIIVSEDPKLHLVWIEDRIFVKPLPQYLLSYEFWTKHLVHHGENARVYKAALGFLRTFARLIRYESDFRIAQEPSLSLIPPNVTWGYFCNWAAEISRIRDSQVSERYRYGEIRLTRLNFYAPFLVQRSVYQRVDYQYSSYFTRFYGPILFMLAIFSLVLSGFQVLSSVPEGTDDLNTQAIYRAGMVVSVGFILITVCISGYLGALAAFKIAREWRVALRDRQSRHLEEGKGICNH</sequence>
<accession>A0A8H4JYI5</accession>
<keyword evidence="1" id="KW-0472">Membrane</keyword>
<dbReference type="PANTHER" id="PTHR34414">
    <property type="entry name" value="HET DOMAIN-CONTAINING PROTEIN-RELATED"/>
    <property type="match status" value="1"/>
</dbReference>
<comment type="caution">
    <text evidence="2">The sequence shown here is derived from an EMBL/GenBank/DDBJ whole genome shotgun (WGS) entry which is preliminary data.</text>
</comment>
<gene>
    <name evidence="2" type="ORF">F53441_12425</name>
</gene>
<keyword evidence="1" id="KW-0812">Transmembrane</keyword>
<feature type="transmembrane region" description="Helical" evidence="1">
    <location>
        <begin position="225"/>
        <end position="246"/>
    </location>
</feature>
<dbReference type="Pfam" id="PF20246">
    <property type="entry name" value="DUF6601"/>
    <property type="match status" value="1"/>
</dbReference>
<reference evidence="2" key="1">
    <citation type="submission" date="2020-01" db="EMBL/GenBank/DDBJ databases">
        <title>Identification and distribution of gene clusters putatively required for synthesis of sphingolipid metabolism inhibitors in phylogenetically diverse species of the filamentous fungus Fusarium.</title>
        <authorList>
            <person name="Kim H.-S."/>
            <person name="Busman M."/>
            <person name="Brown D.W."/>
            <person name="Divon H."/>
            <person name="Uhlig S."/>
            <person name="Proctor R.H."/>
        </authorList>
    </citation>
    <scope>NUCLEOTIDE SEQUENCE</scope>
    <source>
        <strain evidence="2">NRRL 53441</strain>
    </source>
</reference>
<proteinExistence type="predicted"/>
<dbReference type="GO" id="GO:0008233">
    <property type="term" value="F:peptidase activity"/>
    <property type="evidence" value="ECO:0007669"/>
    <property type="project" value="UniProtKB-KW"/>
</dbReference>